<evidence type="ECO:0000256" key="6">
    <source>
        <dbReference type="ARBA" id="ARBA00012483"/>
    </source>
</evidence>
<dbReference type="InterPro" id="IPR003613">
    <property type="entry name" value="Ubox_domain"/>
</dbReference>
<comment type="caution">
    <text evidence="12">The sequence shown here is derived from an EMBL/GenBank/DDBJ whole genome shotgun (WGS) entry which is preliminary data.</text>
</comment>
<dbReference type="SUPFAM" id="SSF57850">
    <property type="entry name" value="RING/U-box"/>
    <property type="match status" value="1"/>
</dbReference>
<keyword evidence="8" id="KW-0808">Transferase</keyword>
<dbReference type="Proteomes" id="UP001605036">
    <property type="component" value="Unassembled WGS sequence"/>
</dbReference>
<evidence type="ECO:0000256" key="10">
    <source>
        <dbReference type="ARBA" id="ARBA00023242"/>
    </source>
</evidence>
<evidence type="ECO:0000256" key="5">
    <source>
        <dbReference type="ARBA" id="ARBA00007434"/>
    </source>
</evidence>
<protein>
    <recommendedName>
        <fullName evidence="6">RING-type E3 ubiquitin transferase</fullName>
        <ecNumber evidence="6">2.3.2.27</ecNumber>
    </recommendedName>
</protein>
<dbReference type="InterPro" id="IPR013083">
    <property type="entry name" value="Znf_RING/FYVE/PHD"/>
</dbReference>
<dbReference type="GO" id="GO:0005634">
    <property type="term" value="C:nucleus"/>
    <property type="evidence" value="ECO:0007669"/>
    <property type="project" value="UniProtKB-SubCell"/>
</dbReference>
<keyword evidence="10" id="KW-0539">Nucleus</keyword>
<dbReference type="Pfam" id="PF04564">
    <property type="entry name" value="U-box"/>
    <property type="match status" value="1"/>
</dbReference>
<keyword evidence="9" id="KW-0833">Ubl conjugation pathway</keyword>
<dbReference type="CDD" id="cd16657">
    <property type="entry name" value="RING-Ubox_UBE4A"/>
    <property type="match status" value="1"/>
</dbReference>
<proteinExistence type="inferred from homology"/>
<dbReference type="PROSITE" id="PS51698">
    <property type="entry name" value="U_BOX"/>
    <property type="match status" value="1"/>
</dbReference>
<organism evidence="12 13">
    <name type="scientific">Riccia fluitans</name>
    <dbReference type="NCBI Taxonomy" id="41844"/>
    <lineage>
        <taxon>Eukaryota</taxon>
        <taxon>Viridiplantae</taxon>
        <taxon>Streptophyta</taxon>
        <taxon>Embryophyta</taxon>
        <taxon>Marchantiophyta</taxon>
        <taxon>Marchantiopsida</taxon>
        <taxon>Marchantiidae</taxon>
        <taxon>Marchantiales</taxon>
        <taxon>Ricciaceae</taxon>
        <taxon>Riccia</taxon>
    </lineage>
</organism>
<keyword evidence="7" id="KW-0963">Cytoplasm</keyword>
<evidence type="ECO:0000313" key="13">
    <source>
        <dbReference type="Proteomes" id="UP001605036"/>
    </source>
</evidence>
<evidence type="ECO:0000256" key="2">
    <source>
        <dbReference type="ARBA" id="ARBA00004123"/>
    </source>
</evidence>
<dbReference type="SMART" id="SM00504">
    <property type="entry name" value="Ubox"/>
    <property type="match status" value="1"/>
</dbReference>
<name>A0ABD1YA22_9MARC</name>
<evidence type="ECO:0000256" key="3">
    <source>
        <dbReference type="ARBA" id="ARBA00004496"/>
    </source>
</evidence>
<dbReference type="EMBL" id="JBHFFA010000006">
    <property type="protein sequence ID" value="KAL2622567.1"/>
    <property type="molecule type" value="Genomic_DNA"/>
</dbReference>
<dbReference type="Gene3D" id="3.30.40.10">
    <property type="entry name" value="Zinc/RING finger domain, C3HC4 (zinc finger)"/>
    <property type="match status" value="1"/>
</dbReference>
<evidence type="ECO:0000256" key="4">
    <source>
        <dbReference type="ARBA" id="ARBA00004906"/>
    </source>
</evidence>
<comment type="subcellular location">
    <subcellularLocation>
        <location evidence="3">Cytoplasm</location>
    </subcellularLocation>
    <subcellularLocation>
        <location evidence="2">Nucleus</location>
    </subcellularLocation>
</comment>
<dbReference type="Pfam" id="PF10408">
    <property type="entry name" value="Ufd2P_core"/>
    <property type="match status" value="1"/>
</dbReference>
<comment type="catalytic activity">
    <reaction evidence="1">
        <text>S-ubiquitinyl-[E2 ubiquitin-conjugating enzyme]-L-cysteine + [acceptor protein]-L-lysine = [E2 ubiquitin-conjugating enzyme]-L-cysteine + N(6)-ubiquitinyl-[acceptor protein]-L-lysine.</text>
        <dbReference type="EC" id="2.3.2.27"/>
    </reaction>
</comment>
<evidence type="ECO:0000256" key="8">
    <source>
        <dbReference type="ARBA" id="ARBA00022679"/>
    </source>
</evidence>
<evidence type="ECO:0000313" key="12">
    <source>
        <dbReference type="EMBL" id="KAL2622567.1"/>
    </source>
</evidence>
<dbReference type="InterPro" id="IPR019474">
    <property type="entry name" value="Ub_conjug_fac_E4_core"/>
</dbReference>
<keyword evidence="13" id="KW-1185">Reference proteome</keyword>
<comment type="similarity">
    <text evidence="5">Belongs to the ubiquitin conjugation factor E4 family.</text>
</comment>
<evidence type="ECO:0000256" key="1">
    <source>
        <dbReference type="ARBA" id="ARBA00000900"/>
    </source>
</evidence>
<dbReference type="EC" id="2.3.2.27" evidence="6"/>
<dbReference type="PANTHER" id="PTHR13931">
    <property type="entry name" value="UBIQUITINATION FACTOR E4"/>
    <property type="match status" value="1"/>
</dbReference>
<gene>
    <name evidence="12" type="ORF">R1flu_002772</name>
</gene>
<feature type="domain" description="U-box" evidence="11">
    <location>
        <begin position="951"/>
        <end position="1025"/>
    </location>
</feature>
<evidence type="ECO:0000259" key="11">
    <source>
        <dbReference type="PROSITE" id="PS51698"/>
    </source>
</evidence>
<dbReference type="GO" id="GO:0005737">
    <property type="term" value="C:cytoplasm"/>
    <property type="evidence" value="ECO:0007669"/>
    <property type="project" value="UniProtKB-SubCell"/>
</dbReference>
<accession>A0ABD1YA22</accession>
<dbReference type="PANTHER" id="PTHR13931:SF2">
    <property type="entry name" value="UBIQUITIN CONJUGATION FACTOR E4 B"/>
    <property type="match status" value="1"/>
</dbReference>
<evidence type="ECO:0000256" key="9">
    <source>
        <dbReference type="ARBA" id="ARBA00022786"/>
    </source>
</evidence>
<dbReference type="AlphaFoldDB" id="A0ABD1YA22"/>
<sequence length="1066" mass="120605">MAQVKTRRKEEVEDFVLKKVLQVTLVPNDGAGSSGMLYLEQLAAELLSEEKELALSKDLLERVLMDRLSTYRPGTETPLLYLIGCYRRALEEGRKVQNMKDKKILAEIQDTLSQVKELCVSYAGNLCLYPDMFPQPPNASKGRHSEILELILAEVRPSVGFDPGTSGGGSSGPSLPPGFLEHFVKRFEEDGVEEIFNHVVKDLQQSVMKVSPLGPFQGPLRALVLLASFPSLARVLVKHPSWHPQGEFVNGRVLEVSSLLGPFFHISVIPDHPVFGNGEPNVGVQCFSDAENRRPADINSSSATIKTVMHQLYDGLHELLLKLLRTPETREPVLQYLADLIQKNAKREAIQSNPFINASNGMFVCLSAVMVRLCEPFLDPTFSKKDKIDAGYVLHKGRLDFSSLTALHATSEEVSKWTDERNFARAKGYRQYQLLKEQEELRRLQSLEATTSSNFAQSSASGLSTPQPGHANYSFICECFFLTARVLNLGLMKALSDLKTLLTDLNRQKEAVKSLKSLRGPGAPPELENDLAQAKALVDRLSMERLCYEAQLVKDVNIMQDALKFYRLMVVWLVSLIGGFRMPLPSPCPMEFASMPEHFVEDSLELLLFASRIPRALDGFILDEFMSFIVMFMGSPLHVKNPYLRAKMVEVLNVWMPSKMSYSPVLSSSMATLFEGHQLALQYLVPNLLKLYVDIEFTGSHTQFYDKFNIRHNISELLEYLWQVPSHHNSWKQVAITEEKGAYLRFLNLLINDSIFLLDESLKKIPELKEMEAEMANAAEWQQRSPQERRERMRLFHQQENVVRIDMILANEDVKMLQYTSAEITAPFLLPEMVERIAAMLNYFLMQLVGPQRKALKLKEPEKYEFRPKELLSQIVDIYVHLARGDSSGVFAKAISSDGRSYQNEIFVAAADVIRQFQLLSETTARDFLALAKRAHEASIEAMDTEALLGDIPDEFLDPIQYTLMRDPVILPSSKTTLDRSTIQRHLLSDQTDPFNRSLLTADMLIPDTELKAKIEAFLSSHSYRARARADWKSPRSSVDPTEGQATDFMLLVCRWNGIEHFHCAG</sequence>
<dbReference type="GO" id="GO:0061630">
    <property type="term" value="F:ubiquitin protein ligase activity"/>
    <property type="evidence" value="ECO:0007669"/>
    <property type="project" value="UniProtKB-EC"/>
</dbReference>
<dbReference type="InterPro" id="IPR045132">
    <property type="entry name" value="UBE4"/>
</dbReference>
<evidence type="ECO:0000256" key="7">
    <source>
        <dbReference type="ARBA" id="ARBA00022490"/>
    </source>
</evidence>
<dbReference type="FunFam" id="3.30.40.10:FF:000055">
    <property type="entry name" value="Ubiquitin conjugation factor e4 a"/>
    <property type="match status" value="1"/>
</dbReference>
<reference evidence="12 13" key="1">
    <citation type="submission" date="2024-09" db="EMBL/GenBank/DDBJ databases">
        <title>Chromosome-scale assembly of Riccia fluitans.</title>
        <authorList>
            <person name="Paukszto L."/>
            <person name="Sawicki J."/>
            <person name="Karawczyk K."/>
            <person name="Piernik-Szablinska J."/>
            <person name="Szczecinska M."/>
            <person name="Mazdziarz M."/>
        </authorList>
    </citation>
    <scope>NUCLEOTIDE SEQUENCE [LARGE SCALE GENOMIC DNA]</scope>
    <source>
        <strain evidence="12">Rf_01</strain>
        <tissue evidence="12">Aerial parts of the thallus</tissue>
    </source>
</reference>
<comment type="pathway">
    <text evidence="4">Protein modification; protein ubiquitination.</text>
</comment>